<dbReference type="InterPro" id="IPR018307">
    <property type="entry name" value="ABL9/DENND6_dom"/>
</dbReference>
<name>A0A2A2J9N3_9BILA</name>
<feature type="region of interest" description="Disordered" evidence="18">
    <location>
        <begin position="232"/>
        <end position="252"/>
    </location>
</feature>
<feature type="domain" description="4Fe-4S ferredoxin-type" evidence="20">
    <location>
        <begin position="1197"/>
        <end position="1226"/>
    </location>
</feature>
<dbReference type="Gene3D" id="3.50.50.60">
    <property type="entry name" value="FAD/NAD(P)-binding domain"/>
    <property type="match status" value="1"/>
</dbReference>
<dbReference type="PROSITE" id="PS50211">
    <property type="entry name" value="DENN"/>
    <property type="match status" value="1"/>
</dbReference>
<dbReference type="Proteomes" id="UP000218231">
    <property type="component" value="Unassembled WGS sequence"/>
</dbReference>
<evidence type="ECO:0000256" key="14">
    <source>
        <dbReference type="ARBA" id="ARBA00023014"/>
    </source>
</evidence>
<evidence type="ECO:0000256" key="4">
    <source>
        <dbReference type="ARBA" id="ARBA00012696"/>
    </source>
</evidence>
<dbReference type="GO" id="GO:0051539">
    <property type="term" value="F:4 iron, 4 sulfur cluster binding"/>
    <property type="evidence" value="ECO:0007669"/>
    <property type="project" value="UniProtKB-KW"/>
</dbReference>
<feature type="compositionally biased region" description="Basic and acidic residues" evidence="18">
    <location>
        <begin position="623"/>
        <end position="639"/>
    </location>
</feature>
<evidence type="ECO:0000256" key="13">
    <source>
        <dbReference type="ARBA" id="ARBA00023004"/>
    </source>
</evidence>
<keyword evidence="6" id="KW-0813">Transport</keyword>
<keyword evidence="12" id="KW-0560">Oxidoreductase</keyword>
<evidence type="ECO:0000256" key="15">
    <source>
        <dbReference type="ARBA" id="ARBA00023075"/>
    </source>
</evidence>
<dbReference type="InterPro" id="IPR007859">
    <property type="entry name" value="ETF-QO/FixX_C"/>
</dbReference>
<evidence type="ECO:0000259" key="20">
    <source>
        <dbReference type="PROSITE" id="PS51379"/>
    </source>
</evidence>
<keyword evidence="22" id="KW-1185">Reference proteome</keyword>
<evidence type="ECO:0000313" key="22">
    <source>
        <dbReference type="Proteomes" id="UP000218231"/>
    </source>
</evidence>
<dbReference type="Pfam" id="PF05187">
    <property type="entry name" value="Fer4_ETF_QO"/>
    <property type="match status" value="1"/>
</dbReference>
<evidence type="ECO:0000256" key="10">
    <source>
        <dbReference type="ARBA" id="ARBA00022827"/>
    </source>
</evidence>
<feature type="domain" description="UDENN" evidence="19">
    <location>
        <begin position="5"/>
        <end position="451"/>
    </location>
</feature>
<evidence type="ECO:0000256" key="9">
    <source>
        <dbReference type="ARBA" id="ARBA00022723"/>
    </source>
</evidence>
<reference evidence="21 22" key="1">
    <citation type="journal article" date="2017" name="Curr. Biol.">
        <title>Genome architecture and evolution of a unichromosomal asexual nematode.</title>
        <authorList>
            <person name="Fradin H."/>
            <person name="Zegar C."/>
            <person name="Gutwein M."/>
            <person name="Lucas J."/>
            <person name="Kovtun M."/>
            <person name="Corcoran D."/>
            <person name="Baugh L.R."/>
            <person name="Kiontke K."/>
            <person name="Gunsalus K."/>
            <person name="Fitch D.H."/>
            <person name="Piano F."/>
        </authorList>
    </citation>
    <scope>NUCLEOTIDE SEQUENCE [LARGE SCALE GENOMIC DNA]</scope>
    <source>
        <strain evidence="21">PF1309</strain>
    </source>
</reference>
<feature type="compositionally biased region" description="Polar residues" evidence="18">
    <location>
        <begin position="579"/>
        <end position="604"/>
    </location>
</feature>
<dbReference type="EMBL" id="LIAE01010584">
    <property type="protein sequence ID" value="PAV58383.1"/>
    <property type="molecule type" value="Genomic_DNA"/>
</dbReference>
<evidence type="ECO:0000256" key="18">
    <source>
        <dbReference type="SAM" id="MobiDB-lite"/>
    </source>
</evidence>
<dbReference type="SUPFAM" id="SSF51905">
    <property type="entry name" value="FAD/NAD(P)-binding domain"/>
    <property type="match status" value="1"/>
</dbReference>
<evidence type="ECO:0000256" key="8">
    <source>
        <dbReference type="ARBA" id="ARBA00022630"/>
    </source>
</evidence>
<dbReference type="GO" id="GO:0004174">
    <property type="term" value="F:electron-transferring-flavoprotein dehydrogenase activity"/>
    <property type="evidence" value="ECO:0007669"/>
    <property type="project" value="UniProtKB-EC"/>
</dbReference>
<feature type="compositionally biased region" description="Basic and acidic residues" evidence="18">
    <location>
        <begin position="232"/>
        <end position="245"/>
    </location>
</feature>
<dbReference type="EC" id="1.5.5.1" evidence="4"/>
<evidence type="ECO:0000256" key="6">
    <source>
        <dbReference type="ARBA" id="ARBA00022448"/>
    </source>
</evidence>
<dbReference type="InterPro" id="IPR049398">
    <property type="entry name" value="ETF-QO/FixC_UQ-bd"/>
</dbReference>
<sequence>MQPILHVVVVGFHHKKGCQVEYSYPQLTGSGEGGLPDAWTNLPSLAMPDGAHNTEDDIIYFVLPANDDSNSTVFGISCYRQIAADKLLSKSEDVTRSTVQKSVCVLSRVPLYGVLKAKLQLITQAYFNERDFAKVEVLSQMYDNLCDMFSGEDLVDGQAASMDISVQDFFLRFRHKALLLFKLMLLEKKMLFYISPAQFLGDTMVSLVSLYPKLLEEGLQFCTAKGSNSVESEQKEVSSQKDDGKASGPDPISTEDLEISVIDEPTDPLELLIPKSGEILKMDPFRDQKDNYGFPLSIFIEGNTFEPYLSIHSLDLIKSTKSFTIGATNALFSSKRDKLDILVTMENDVGQVEILNPGLRKAATLTTPDLRFCEQILKNIEENKKFSAIFEGSDEWIRFQLRSYLLSLAASARTGLQTVVADFGVNFIAEWRKTLNFQIWMVGRHDDLVGAVPGHICAGQYGIHDLYLRAEHTLSGSEGARKALTALGATGKNLGETGAKMKSNFTNWLQRSSNGVLAAGEAVEAKEGDQNVDEDTRSNASESSLARANSSLNGEDSATSSASRRLASLSAWIKGGGQPSSNANSENGAGAGTVTSPNEAQTASGEDLTSKVQSLKSWFKGRPKPDPAKPEESKSEKVSKSAMRVSAVRLIQKSLRLQNVVNGKWCTTHYTIKDRSKDPRWKDIDMHREADQYDVVIVGGGPSGLSAAIRLRQLAEKEGKEVRVAVVEKAPEIGAHTLSGAVIETKALDELIPNWKELDAPVRQQVKEESIAVLTETGRIPVPIVPGVPLANHGNYIVRLGNVVRWLGEQAEAAGVEIWPSVAASEVLFNEDGSVKGIATNDVGIAKDGSPKDSFARGMELHAKCTIFAEGCRGHLTKQVLDKYKLRKSHMTYGIGLKELWQIDPAKHRPGYIEHTMGWPLERDQYGGSFLYHLEDEGLPLVSVGFVVALDYKNPYMNPYKEFQRYKTHPSIRTHFEGGKRIGYGARALNEGGYQSVPKLVFPGGCLIGCTAGFMNVAKLKGTHNAMKSGITAAESIFEELKDESKTTITPTKYPDALENTYVMKELKATRNVRPSFNSNLGWLGGMAYTGLFYVIGKGLEPWTLHHGKPDNEQLTKKKDAKPIEYPKPDGVLTFDLLTSVSLTGTNHEENQPAHLTLKNDDVPETVNLKDYDGPESRFCPAGVYEFVPSETDASHMRLQINAQNCIHCKTCDIKDPTQNINWVTPEGSGGPKYQGM</sequence>
<keyword evidence="10" id="KW-0274">FAD</keyword>
<comment type="cofactor">
    <cofactor evidence="1">
        <name>[4Fe-4S] cluster</name>
        <dbReference type="ChEBI" id="CHEBI:49883"/>
    </cofactor>
</comment>
<dbReference type="Pfam" id="PF13450">
    <property type="entry name" value="NAD_binding_8"/>
    <property type="match status" value="1"/>
</dbReference>
<dbReference type="SUPFAM" id="SSF54373">
    <property type="entry name" value="FAD-linked reductases, C-terminal domain"/>
    <property type="match status" value="1"/>
</dbReference>
<accession>A0A2A2J9N3</accession>
<comment type="cofactor">
    <cofactor evidence="2">
        <name>FAD</name>
        <dbReference type="ChEBI" id="CHEBI:57692"/>
    </cofactor>
</comment>
<comment type="function">
    <text evidence="3">Accepts electrons from ETF and reduces ubiquinone.</text>
</comment>
<dbReference type="AlphaFoldDB" id="A0A2A2J9N3"/>
<dbReference type="PANTHER" id="PTHR10617">
    <property type="entry name" value="ELECTRON TRANSFER FLAVOPROTEIN-UBIQUINONE OXIDOREDUCTASE"/>
    <property type="match status" value="1"/>
</dbReference>
<evidence type="ECO:0000256" key="5">
    <source>
        <dbReference type="ARBA" id="ARBA00015394"/>
    </source>
</evidence>
<keyword evidence="8" id="KW-0285">Flavoprotein</keyword>
<dbReference type="GO" id="GO:0005743">
    <property type="term" value="C:mitochondrial inner membrane"/>
    <property type="evidence" value="ECO:0007669"/>
    <property type="project" value="TreeGrafter"/>
</dbReference>
<dbReference type="PROSITE" id="PS51379">
    <property type="entry name" value="4FE4S_FER_2"/>
    <property type="match status" value="1"/>
</dbReference>
<evidence type="ECO:0000256" key="3">
    <source>
        <dbReference type="ARBA" id="ARBA00002819"/>
    </source>
</evidence>
<evidence type="ECO:0000256" key="1">
    <source>
        <dbReference type="ARBA" id="ARBA00001966"/>
    </source>
</evidence>
<dbReference type="OrthoDB" id="437331at2759"/>
<evidence type="ECO:0000256" key="7">
    <source>
        <dbReference type="ARBA" id="ARBA00022485"/>
    </source>
</evidence>
<keyword evidence="7" id="KW-0004">4Fe-4S</keyword>
<evidence type="ECO:0000256" key="12">
    <source>
        <dbReference type="ARBA" id="ARBA00023002"/>
    </source>
</evidence>
<feature type="compositionally biased region" description="Polar residues" evidence="18">
    <location>
        <begin position="538"/>
        <end position="556"/>
    </location>
</feature>
<keyword evidence="9" id="KW-0479">Metal-binding</keyword>
<comment type="caution">
    <text evidence="21">The sequence shown here is derived from an EMBL/GenBank/DDBJ whole genome shotgun (WGS) entry which is preliminary data.</text>
</comment>
<evidence type="ECO:0000259" key="19">
    <source>
        <dbReference type="PROSITE" id="PS50211"/>
    </source>
</evidence>
<feature type="region of interest" description="Disordered" evidence="18">
    <location>
        <begin position="524"/>
        <end position="561"/>
    </location>
</feature>
<gene>
    <name evidence="21" type="ORF">WR25_23927</name>
</gene>
<dbReference type="Pfam" id="PF21162">
    <property type="entry name" value="ETFQO_UQ-bd"/>
    <property type="match status" value="1"/>
</dbReference>
<dbReference type="GO" id="GO:0046872">
    <property type="term" value="F:metal ion binding"/>
    <property type="evidence" value="ECO:0007669"/>
    <property type="project" value="UniProtKB-KW"/>
</dbReference>
<protein>
    <recommendedName>
        <fullName evidence="5">Electron transfer flavoprotein-ubiquinone oxidoreductase, mitochondrial</fullName>
        <ecNumber evidence="4">1.5.5.1</ecNumber>
    </recommendedName>
    <alternativeName>
        <fullName evidence="16">Electron-transferring-flavoprotein dehydrogenase</fullName>
    </alternativeName>
</protein>
<evidence type="ECO:0000256" key="16">
    <source>
        <dbReference type="ARBA" id="ARBA00032754"/>
    </source>
</evidence>
<evidence type="ECO:0000256" key="17">
    <source>
        <dbReference type="ARBA" id="ARBA00052682"/>
    </source>
</evidence>
<keyword evidence="15" id="KW-0830">Ubiquinone</keyword>
<keyword evidence="11" id="KW-0249">Electron transport</keyword>
<keyword evidence="14" id="KW-0411">Iron-sulfur</keyword>
<dbReference type="Pfam" id="PF09794">
    <property type="entry name" value="Avl9"/>
    <property type="match status" value="1"/>
</dbReference>
<dbReference type="InterPro" id="IPR017896">
    <property type="entry name" value="4Fe4S_Fe-S-bd"/>
</dbReference>
<dbReference type="STRING" id="2018661.A0A2A2J9N3"/>
<dbReference type="FunFam" id="3.30.70.20:FF:000012">
    <property type="entry name" value="Electron transfer flavoprotein-ubiquinone oxidoreductase, mitochondrial"/>
    <property type="match status" value="1"/>
</dbReference>
<dbReference type="Gene3D" id="3.30.9.90">
    <property type="match status" value="1"/>
</dbReference>
<organism evidence="21 22">
    <name type="scientific">Diploscapter pachys</name>
    <dbReference type="NCBI Taxonomy" id="2018661"/>
    <lineage>
        <taxon>Eukaryota</taxon>
        <taxon>Metazoa</taxon>
        <taxon>Ecdysozoa</taxon>
        <taxon>Nematoda</taxon>
        <taxon>Chromadorea</taxon>
        <taxon>Rhabditida</taxon>
        <taxon>Rhabditina</taxon>
        <taxon>Rhabditomorpha</taxon>
        <taxon>Rhabditoidea</taxon>
        <taxon>Rhabditidae</taxon>
        <taxon>Diploscapter</taxon>
    </lineage>
</organism>
<dbReference type="InterPro" id="IPR036188">
    <property type="entry name" value="FAD/NAD-bd_sf"/>
</dbReference>
<comment type="catalytic activity">
    <reaction evidence="17">
        <text>a ubiquinone + reduced [electron-transfer flavoprotein] = a ubiquinol + oxidized [electron-transfer flavoprotein] + H(+)</text>
        <dbReference type="Rhea" id="RHEA:24052"/>
        <dbReference type="Rhea" id="RHEA-COMP:9565"/>
        <dbReference type="Rhea" id="RHEA-COMP:9566"/>
        <dbReference type="Rhea" id="RHEA-COMP:10685"/>
        <dbReference type="Rhea" id="RHEA-COMP:10686"/>
        <dbReference type="ChEBI" id="CHEBI:15378"/>
        <dbReference type="ChEBI" id="CHEBI:16389"/>
        <dbReference type="ChEBI" id="CHEBI:17976"/>
        <dbReference type="ChEBI" id="CHEBI:57692"/>
        <dbReference type="ChEBI" id="CHEBI:58307"/>
        <dbReference type="EC" id="1.5.5.1"/>
    </reaction>
</comment>
<feature type="compositionally biased region" description="Basic and acidic residues" evidence="18">
    <location>
        <begin position="524"/>
        <end position="537"/>
    </location>
</feature>
<dbReference type="PANTHER" id="PTHR10617:SF107">
    <property type="entry name" value="ELECTRON TRANSFER FLAVOPROTEIN-UBIQUINONE OXIDOREDUCTASE, MITOCHONDRIAL"/>
    <property type="match status" value="1"/>
</dbReference>
<dbReference type="Gene3D" id="3.30.70.20">
    <property type="match status" value="1"/>
</dbReference>
<keyword evidence="13" id="KW-0408">Iron</keyword>
<dbReference type="InterPro" id="IPR037516">
    <property type="entry name" value="Tripartite_DENN"/>
</dbReference>
<evidence type="ECO:0000256" key="11">
    <source>
        <dbReference type="ARBA" id="ARBA00022982"/>
    </source>
</evidence>
<feature type="region of interest" description="Disordered" evidence="18">
    <location>
        <begin position="573"/>
        <end position="641"/>
    </location>
</feature>
<dbReference type="SUPFAM" id="SSF54862">
    <property type="entry name" value="4Fe-4S ferredoxins"/>
    <property type="match status" value="1"/>
</dbReference>
<evidence type="ECO:0000313" key="21">
    <source>
        <dbReference type="EMBL" id="PAV58383.1"/>
    </source>
</evidence>
<dbReference type="InterPro" id="IPR040156">
    <property type="entry name" value="ETF-QO"/>
</dbReference>
<evidence type="ECO:0000256" key="2">
    <source>
        <dbReference type="ARBA" id="ARBA00001974"/>
    </source>
</evidence>
<proteinExistence type="predicted"/>